<dbReference type="CDD" id="cd00066">
    <property type="entry name" value="G-alpha"/>
    <property type="match status" value="1"/>
</dbReference>
<reference evidence="10" key="1">
    <citation type="submission" date="2014-04" db="EMBL/GenBank/DDBJ databases">
        <title>Evolutionary Origins and Diversification of the Mycorrhizal Mutualists.</title>
        <authorList>
            <consortium name="DOE Joint Genome Institute"/>
            <consortium name="Mycorrhizal Genomics Consortium"/>
            <person name="Kohler A."/>
            <person name="Kuo A."/>
            <person name="Nagy L.G."/>
            <person name="Floudas D."/>
            <person name="Copeland A."/>
            <person name="Barry K.W."/>
            <person name="Cichocki N."/>
            <person name="Veneault-Fourrey C."/>
            <person name="LaButti K."/>
            <person name="Lindquist E.A."/>
            <person name="Lipzen A."/>
            <person name="Lundell T."/>
            <person name="Morin E."/>
            <person name="Murat C."/>
            <person name="Riley R."/>
            <person name="Ohm R."/>
            <person name="Sun H."/>
            <person name="Tunlid A."/>
            <person name="Henrissat B."/>
            <person name="Grigoriev I.V."/>
            <person name="Hibbett D.S."/>
            <person name="Martin F."/>
        </authorList>
    </citation>
    <scope>NUCLEOTIDE SEQUENCE [LARGE SCALE GENOMIC DNA]</scope>
    <source>
        <strain evidence="10">FD-334 SS-4</strain>
    </source>
</reference>
<dbReference type="OrthoDB" id="5817230at2759"/>
<keyword evidence="4 8" id="KW-0460">Magnesium</keyword>
<keyword evidence="3 7" id="KW-0547">Nucleotide-binding</keyword>
<dbReference type="PROSITE" id="PS51882">
    <property type="entry name" value="G_ALPHA"/>
    <property type="match status" value="1"/>
</dbReference>
<keyword evidence="5 7" id="KW-0342">GTP-binding</keyword>
<name>A0A0D2NZX4_HYPSF</name>
<evidence type="ECO:0000256" key="3">
    <source>
        <dbReference type="ARBA" id="ARBA00022741"/>
    </source>
</evidence>
<proteinExistence type="predicted"/>
<dbReference type="GO" id="GO:0005737">
    <property type="term" value="C:cytoplasm"/>
    <property type="evidence" value="ECO:0007669"/>
    <property type="project" value="TreeGrafter"/>
</dbReference>
<dbReference type="PRINTS" id="PR00318">
    <property type="entry name" value="GPROTEINA"/>
</dbReference>
<protein>
    <submittedName>
        <fullName evidence="9">Uncharacterized protein</fullName>
    </submittedName>
</protein>
<evidence type="ECO:0000256" key="1">
    <source>
        <dbReference type="ARBA" id="ARBA00011356"/>
    </source>
</evidence>
<evidence type="ECO:0000256" key="4">
    <source>
        <dbReference type="ARBA" id="ARBA00022842"/>
    </source>
</evidence>
<evidence type="ECO:0000313" key="9">
    <source>
        <dbReference type="EMBL" id="KJA13995.1"/>
    </source>
</evidence>
<evidence type="ECO:0000256" key="8">
    <source>
        <dbReference type="PIRSR" id="PIRSR601019-2"/>
    </source>
</evidence>
<evidence type="ECO:0000256" key="7">
    <source>
        <dbReference type="PIRSR" id="PIRSR601019-1"/>
    </source>
</evidence>
<gene>
    <name evidence="9" type="ORF">HYPSUDRAFT_467608</name>
</gene>
<accession>A0A0D2NZX4</accession>
<dbReference type="GO" id="GO:0003924">
    <property type="term" value="F:GTPase activity"/>
    <property type="evidence" value="ECO:0007669"/>
    <property type="project" value="InterPro"/>
</dbReference>
<dbReference type="GO" id="GO:0005525">
    <property type="term" value="F:GTP binding"/>
    <property type="evidence" value="ECO:0007669"/>
    <property type="project" value="UniProtKB-KW"/>
</dbReference>
<dbReference type="FunFam" id="3.40.50.300:FF:000181">
    <property type="entry name" value="Guanine nucleotide-binding protein subunit alpha"/>
    <property type="match status" value="1"/>
</dbReference>
<feature type="binding site" evidence="8">
    <location>
        <position position="151"/>
    </location>
    <ligand>
        <name>Mg(2+)</name>
        <dbReference type="ChEBI" id="CHEBI:18420"/>
    </ligand>
</feature>
<dbReference type="GO" id="GO:0005834">
    <property type="term" value="C:heterotrimeric G-protein complex"/>
    <property type="evidence" value="ECO:0007669"/>
    <property type="project" value="TreeGrafter"/>
</dbReference>
<dbReference type="GO" id="GO:0046872">
    <property type="term" value="F:metal ion binding"/>
    <property type="evidence" value="ECO:0007669"/>
    <property type="project" value="UniProtKB-KW"/>
</dbReference>
<dbReference type="SUPFAM" id="SSF47895">
    <property type="entry name" value="Transducin (alpha subunit), insertion domain"/>
    <property type="match status" value="1"/>
</dbReference>
<dbReference type="PANTHER" id="PTHR10218">
    <property type="entry name" value="GTP-BINDING PROTEIN ALPHA SUBUNIT"/>
    <property type="match status" value="1"/>
</dbReference>
<evidence type="ECO:0000256" key="2">
    <source>
        <dbReference type="ARBA" id="ARBA00022723"/>
    </source>
</evidence>
<dbReference type="GO" id="GO:0001664">
    <property type="term" value="F:G protein-coupled receptor binding"/>
    <property type="evidence" value="ECO:0007669"/>
    <property type="project" value="TreeGrafter"/>
</dbReference>
<dbReference type="AlphaFoldDB" id="A0A0D2NZX4"/>
<sequence>MRATRVGSPGSGKTSIVKQMQLMHNGCFSAGERSAHRSTILRNVVHAARDVARYMERAGLECVEEENQDIAGLILDFELPARGTVTSIPSEIVDAIDQLWRDPVCRMIVKDHAGDFCLMDSAPYFFDEVRRIGAPGYEPTDDDVLRAWETSVGIRETAVAAGDMAISIFDVSGRGGVPRKWIHCFDNVESVIFCMALSEYDEVIGEEKTQNRMAQSLALFETVVNSRWFARTPITLFLNKVDVLEQKLAKVPLEEYFPDYTGGADVDEAVKFIRTQFTQVNRAGGKVQTHLTQVTDTTSFKAVITEVQRTIRDSAQQLRLPVSMP</sequence>
<dbReference type="SUPFAM" id="SSF52540">
    <property type="entry name" value="P-loop containing nucleoside triphosphate hydrolases"/>
    <property type="match status" value="1"/>
</dbReference>
<dbReference type="GO" id="GO:0010255">
    <property type="term" value="P:glucose mediated signaling pathway"/>
    <property type="evidence" value="ECO:0007669"/>
    <property type="project" value="UniProtKB-ARBA"/>
</dbReference>
<dbReference type="Pfam" id="PF00503">
    <property type="entry name" value="G-alpha"/>
    <property type="match status" value="1"/>
</dbReference>
<dbReference type="PANTHER" id="PTHR10218:SF369">
    <property type="entry name" value="GUANINE NUCLEOTIDE-BINDING PROTEIN ALPHA-2 SUBUNIT"/>
    <property type="match status" value="1"/>
</dbReference>
<feature type="binding site" evidence="7">
    <location>
        <begin position="120"/>
        <end position="121"/>
    </location>
    <ligand>
        <name>GTP</name>
        <dbReference type="ChEBI" id="CHEBI:37565"/>
    </ligand>
</feature>
<feature type="binding site" evidence="7">
    <location>
        <begin position="239"/>
        <end position="242"/>
    </location>
    <ligand>
        <name>GTP</name>
        <dbReference type="ChEBI" id="CHEBI:37565"/>
    </ligand>
</feature>
<dbReference type="InterPro" id="IPR011025">
    <property type="entry name" value="GproteinA_insert"/>
</dbReference>
<dbReference type="SMART" id="SM00275">
    <property type="entry name" value="G_alpha"/>
    <property type="match status" value="1"/>
</dbReference>
<evidence type="ECO:0000256" key="5">
    <source>
        <dbReference type="ARBA" id="ARBA00023134"/>
    </source>
</evidence>
<keyword evidence="6" id="KW-0807">Transducer</keyword>
<organism evidence="9 10">
    <name type="scientific">Hypholoma sublateritium (strain FD-334 SS-4)</name>
    <dbReference type="NCBI Taxonomy" id="945553"/>
    <lineage>
        <taxon>Eukaryota</taxon>
        <taxon>Fungi</taxon>
        <taxon>Dikarya</taxon>
        <taxon>Basidiomycota</taxon>
        <taxon>Agaricomycotina</taxon>
        <taxon>Agaricomycetes</taxon>
        <taxon>Agaricomycetidae</taxon>
        <taxon>Agaricales</taxon>
        <taxon>Agaricineae</taxon>
        <taxon>Strophariaceae</taxon>
        <taxon>Hypholoma</taxon>
    </lineage>
</organism>
<dbReference type="STRING" id="945553.A0A0D2NZX4"/>
<keyword evidence="10" id="KW-1185">Reference proteome</keyword>
<dbReference type="Proteomes" id="UP000054270">
    <property type="component" value="Unassembled WGS sequence"/>
</dbReference>
<evidence type="ECO:0000313" key="10">
    <source>
        <dbReference type="Proteomes" id="UP000054270"/>
    </source>
</evidence>
<dbReference type="GO" id="GO:0031683">
    <property type="term" value="F:G-protein beta/gamma-subunit complex binding"/>
    <property type="evidence" value="ECO:0007669"/>
    <property type="project" value="InterPro"/>
</dbReference>
<keyword evidence="2 8" id="KW-0479">Metal-binding</keyword>
<dbReference type="GO" id="GO:0007189">
    <property type="term" value="P:adenylate cyclase-activating G protein-coupled receptor signaling pathway"/>
    <property type="evidence" value="ECO:0007669"/>
    <property type="project" value="TreeGrafter"/>
</dbReference>
<comment type="subunit">
    <text evidence="1">G proteins are composed of 3 units; alpha, beta and gamma. The alpha chain contains the guanine nucleotide binding site.</text>
</comment>
<dbReference type="EMBL" id="KN817700">
    <property type="protein sequence ID" value="KJA13995.1"/>
    <property type="molecule type" value="Genomic_DNA"/>
</dbReference>
<dbReference type="Gene3D" id="3.40.50.300">
    <property type="entry name" value="P-loop containing nucleotide triphosphate hydrolases"/>
    <property type="match status" value="1"/>
</dbReference>
<dbReference type="InterPro" id="IPR001019">
    <property type="entry name" value="Gprotein_alpha_su"/>
</dbReference>
<dbReference type="Gene3D" id="1.10.400.10">
    <property type="entry name" value="GI Alpha 1, domain 2-like"/>
    <property type="match status" value="1"/>
</dbReference>
<feature type="binding site" evidence="8">
    <location>
        <position position="14"/>
    </location>
    <ligand>
        <name>Mg(2+)</name>
        <dbReference type="ChEBI" id="CHEBI:18420"/>
    </ligand>
</feature>
<dbReference type="InterPro" id="IPR027417">
    <property type="entry name" value="P-loop_NTPase"/>
</dbReference>
<evidence type="ECO:0000256" key="6">
    <source>
        <dbReference type="ARBA" id="ARBA00023224"/>
    </source>
</evidence>